<dbReference type="EMBL" id="JBHSOW010000007">
    <property type="protein sequence ID" value="MFC5647861.1"/>
    <property type="molecule type" value="Genomic_DNA"/>
</dbReference>
<feature type="transmembrane region" description="Helical" evidence="1">
    <location>
        <begin position="6"/>
        <end position="23"/>
    </location>
</feature>
<reference evidence="3" key="1">
    <citation type="journal article" date="2019" name="Int. J. Syst. Evol. Microbiol.">
        <title>The Global Catalogue of Microorganisms (GCM) 10K type strain sequencing project: providing services to taxonomists for standard genome sequencing and annotation.</title>
        <authorList>
            <consortium name="The Broad Institute Genomics Platform"/>
            <consortium name="The Broad Institute Genome Sequencing Center for Infectious Disease"/>
            <person name="Wu L."/>
            <person name="Ma J."/>
        </authorList>
    </citation>
    <scope>NUCLEOTIDE SEQUENCE [LARGE SCALE GENOMIC DNA]</scope>
    <source>
        <strain evidence="3">CGMCC 1.3240</strain>
    </source>
</reference>
<gene>
    <name evidence="2" type="ORF">ACFPYJ_01765</name>
</gene>
<feature type="transmembrane region" description="Helical" evidence="1">
    <location>
        <begin position="35"/>
        <end position="56"/>
    </location>
</feature>
<proteinExistence type="predicted"/>
<keyword evidence="1" id="KW-0472">Membrane</keyword>
<sequence>MVKEMTIVVLLWLASIIGLFWVWSDASEKRGGNIGCLWALVVLILGPIGFIAYLIVRNVD</sequence>
<evidence type="ECO:0000256" key="1">
    <source>
        <dbReference type="SAM" id="Phobius"/>
    </source>
</evidence>
<comment type="caution">
    <text evidence="2">The sequence shown here is derived from an EMBL/GenBank/DDBJ whole genome shotgun (WGS) entry which is preliminary data.</text>
</comment>
<dbReference type="Proteomes" id="UP001596047">
    <property type="component" value="Unassembled WGS sequence"/>
</dbReference>
<evidence type="ECO:0000313" key="3">
    <source>
        <dbReference type="Proteomes" id="UP001596047"/>
    </source>
</evidence>
<dbReference type="RefSeq" id="WP_379186319.1">
    <property type="nucleotide sequence ID" value="NZ_JBHSOW010000007.1"/>
</dbReference>
<keyword evidence="1" id="KW-1133">Transmembrane helix</keyword>
<protein>
    <recommendedName>
        <fullName evidence="4">Cardiolipin synthase N-terminal domain-containing protein</fullName>
    </recommendedName>
</protein>
<organism evidence="2 3">
    <name type="scientific">Paenibacillus solisilvae</name>
    <dbReference type="NCBI Taxonomy" id="2486751"/>
    <lineage>
        <taxon>Bacteria</taxon>
        <taxon>Bacillati</taxon>
        <taxon>Bacillota</taxon>
        <taxon>Bacilli</taxon>
        <taxon>Bacillales</taxon>
        <taxon>Paenibacillaceae</taxon>
        <taxon>Paenibacillus</taxon>
    </lineage>
</organism>
<keyword evidence="1" id="KW-0812">Transmembrane</keyword>
<evidence type="ECO:0008006" key="4">
    <source>
        <dbReference type="Google" id="ProtNLM"/>
    </source>
</evidence>
<name>A0ABW0VTJ1_9BACL</name>
<accession>A0ABW0VTJ1</accession>
<evidence type="ECO:0000313" key="2">
    <source>
        <dbReference type="EMBL" id="MFC5647861.1"/>
    </source>
</evidence>
<keyword evidence="3" id="KW-1185">Reference proteome</keyword>